<dbReference type="AlphaFoldDB" id="A0A6P3C3B7"/>
<reference evidence="1 2" key="1">
    <citation type="submission" date="2019-09" db="EMBL/GenBank/DDBJ databases">
        <authorList>
            <person name="Depoorter E."/>
        </authorList>
    </citation>
    <scope>NUCLEOTIDE SEQUENCE [LARGE SCALE GENOMIC DNA]</scope>
    <source>
        <strain evidence="1">R-71033</strain>
    </source>
</reference>
<accession>A0A6P3C3B7</accession>
<evidence type="ECO:0000313" key="2">
    <source>
        <dbReference type="Proteomes" id="UP000494109"/>
    </source>
</evidence>
<sequence length="108" mass="12126">MFSMGLSQNPRPTLKFFHTDGLLERAVQLPLNVAYGLDDKLPKHALRWYHDSMVVEPPFEIVRQLAAFRAAGELFLEPTDDIPTLMFRDGAKIDGVPDLLPAFSTVTV</sequence>
<dbReference type="EMBL" id="CABVQS010000070">
    <property type="protein sequence ID" value="VWD65473.1"/>
    <property type="molecule type" value="Genomic_DNA"/>
</dbReference>
<proteinExistence type="predicted"/>
<evidence type="ECO:0000313" key="1">
    <source>
        <dbReference type="EMBL" id="VWD65473.1"/>
    </source>
</evidence>
<name>A0A6P3C3B7_9BURK</name>
<protein>
    <submittedName>
        <fullName evidence="1">Uncharacterized protein</fullName>
    </submittedName>
</protein>
<dbReference type="Proteomes" id="UP000494109">
    <property type="component" value="Unassembled WGS sequence"/>
</dbReference>
<organism evidence="1 2">
    <name type="scientific">Burkholderia contaminans</name>
    <dbReference type="NCBI Taxonomy" id="488447"/>
    <lineage>
        <taxon>Bacteria</taxon>
        <taxon>Pseudomonadati</taxon>
        <taxon>Pseudomonadota</taxon>
        <taxon>Betaproteobacteria</taxon>
        <taxon>Burkholderiales</taxon>
        <taxon>Burkholderiaceae</taxon>
        <taxon>Burkholderia</taxon>
        <taxon>Burkholderia cepacia complex</taxon>
    </lineage>
</organism>
<gene>
    <name evidence="1" type="ORF">BCO71033_07396</name>
</gene>